<dbReference type="PATRIC" id="fig|698760.3.peg.4874"/>
<evidence type="ECO:0000313" key="1">
    <source>
        <dbReference type="EMBL" id="ELP65920.1"/>
    </source>
</evidence>
<dbReference type="RefSeq" id="WP_006378854.1">
    <property type="nucleotide sequence ID" value="NZ_AEJB01000361.1"/>
</dbReference>
<keyword evidence="2" id="KW-1185">Reference proteome</keyword>
<dbReference type="AlphaFoldDB" id="L7F5J5"/>
<gene>
    <name evidence="1" type="ORF">STRTUCAR8_01333</name>
</gene>
<evidence type="ECO:0000313" key="2">
    <source>
        <dbReference type="Proteomes" id="UP000010931"/>
    </source>
</evidence>
<protein>
    <submittedName>
        <fullName evidence="1">Uncharacterized protein</fullName>
    </submittedName>
</protein>
<name>L7F5J5_STRT8</name>
<organism evidence="1 2">
    <name type="scientific">Streptomyces turgidiscabies (strain Car8)</name>
    <dbReference type="NCBI Taxonomy" id="698760"/>
    <lineage>
        <taxon>Bacteria</taxon>
        <taxon>Bacillati</taxon>
        <taxon>Actinomycetota</taxon>
        <taxon>Actinomycetes</taxon>
        <taxon>Kitasatosporales</taxon>
        <taxon>Streptomycetaceae</taxon>
        <taxon>Streptomyces</taxon>
    </lineage>
</organism>
<dbReference type="EMBL" id="AEJB01000361">
    <property type="protein sequence ID" value="ELP65920.1"/>
    <property type="molecule type" value="Genomic_DNA"/>
</dbReference>
<reference evidence="1 2" key="1">
    <citation type="journal article" date="2011" name="Plasmid">
        <title>Streptomyces turgidiscabies Car8 contains a modular pathogenicity island that shares virulence genes with other actinobacterial plant pathogens.</title>
        <authorList>
            <person name="Huguet-Tapia J.C."/>
            <person name="Badger J.H."/>
            <person name="Loria R."/>
            <person name="Pettis G.S."/>
        </authorList>
    </citation>
    <scope>NUCLEOTIDE SEQUENCE [LARGE SCALE GENOMIC DNA]</scope>
    <source>
        <strain evidence="1 2">Car8</strain>
    </source>
</reference>
<proteinExistence type="predicted"/>
<dbReference type="STRING" id="85558.T45_08220"/>
<accession>L7F5J5</accession>
<dbReference type="Proteomes" id="UP000010931">
    <property type="component" value="Unassembled WGS sequence"/>
</dbReference>
<comment type="caution">
    <text evidence="1">The sequence shown here is derived from an EMBL/GenBank/DDBJ whole genome shotgun (WGS) entry which is preliminary data.</text>
</comment>
<sequence length="106" mass="12275">MSIEPYQGQNYDLIPMTEGASYKEIRALERTARQAIFMIRLEAAVKALRLDVSYRLHMEVAEKHIEFGEYITGKIIKNDNPMVRGKLVDLFDNWELNAKRIINGGF</sequence>
<dbReference type="GeneID" id="97401856"/>